<dbReference type="Proteomes" id="UP001497525">
    <property type="component" value="Unassembled WGS sequence"/>
</dbReference>
<sequence>MAREENLRPTRCSLLMLFCNLATIVNIQTVCRKNYFSCDLEVKAGPLKLSSKLVERCAVAKSRRVRSSAQSKSVKNSKSPAGGCLSFAASKELALAQPGLEKYQGEFVQLTEDEN</sequence>
<comment type="caution">
    <text evidence="2">The sequence shown here is derived from an EMBL/GenBank/DDBJ whole genome shotgun (WGS) entry which is preliminary data.</text>
</comment>
<evidence type="ECO:0000256" key="1">
    <source>
        <dbReference type="SAM" id="SignalP"/>
    </source>
</evidence>
<protein>
    <submittedName>
        <fullName evidence="2">Uncharacterized protein</fullName>
    </submittedName>
</protein>
<feature type="signal peptide" evidence="1">
    <location>
        <begin position="1"/>
        <end position="27"/>
    </location>
</feature>
<gene>
    <name evidence="2" type="ORF">CDAUBV1_LOCUS592</name>
</gene>
<proteinExistence type="predicted"/>
<dbReference type="AlphaFoldDB" id="A0AAV2T1V8"/>
<feature type="chain" id="PRO_5043909704" evidence="1">
    <location>
        <begin position="28"/>
        <end position="115"/>
    </location>
</feature>
<accession>A0AAV2T1V8</accession>
<organism evidence="2 3">
    <name type="scientific">Calicophoron daubneyi</name>
    <name type="common">Rumen fluke</name>
    <name type="synonym">Paramphistomum daubneyi</name>
    <dbReference type="NCBI Taxonomy" id="300641"/>
    <lineage>
        <taxon>Eukaryota</taxon>
        <taxon>Metazoa</taxon>
        <taxon>Spiralia</taxon>
        <taxon>Lophotrochozoa</taxon>
        <taxon>Platyhelminthes</taxon>
        <taxon>Trematoda</taxon>
        <taxon>Digenea</taxon>
        <taxon>Plagiorchiida</taxon>
        <taxon>Pronocephalata</taxon>
        <taxon>Paramphistomoidea</taxon>
        <taxon>Paramphistomidae</taxon>
        <taxon>Calicophoron</taxon>
    </lineage>
</organism>
<evidence type="ECO:0000313" key="3">
    <source>
        <dbReference type="Proteomes" id="UP001497525"/>
    </source>
</evidence>
<evidence type="ECO:0000313" key="2">
    <source>
        <dbReference type="EMBL" id="CAL5129547.1"/>
    </source>
</evidence>
<reference evidence="2" key="1">
    <citation type="submission" date="2024-06" db="EMBL/GenBank/DDBJ databases">
        <authorList>
            <person name="Liu X."/>
            <person name="Lenzi L."/>
            <person name="Haldenby T S."/>
            <person name="Uol C."/>
        </authorList>
    </citation>
    <scope>NUCLEOTIDE SEQUENCE</scope>
</reference>
<name>A0AAV2T1V8_CALDB</name>
<dbReference type="EMBL" id="CAXLJL010000002">
    <property type="protein sequence ID" value="CAL5129547.1"/>
    <property type="molecule type" value="Genomic_DNA"/>
</dbReference>
<keyword evidence="1" id="KW-0732">Signal</keyword>